<keyword evidence="2" id="KW-0808">Transferase</keyword>
<comment type="caution">
    <text evidence="2">The sequence shown here is derived from an EMBL/GenBank/DDBJ whole genome shotgun (WGS) entry which is preliminary data.</text>
</comment>
<reference evidence="2 3" key="1">
    <citation type="submission" date="2013-08" db="EMBL/GenBank/DDBJ databases">
        <authorList>
            <person name="Durkin A.S."/>
            <person name="Haft D.R."/>
            <person name="McCorrison J."/>
            <person name="Torralba M."/>
            <person name="Gillis M."/>
            <person name="Haft D.H."/>
            <person name="Methe B."/>
            <person name="Sutton G."/>
            <person name="Nelson K.E."/>
        </authorList>
    </citation>
    <scope>NUCLEOTIDE SEQUENCE [LARGE SCALE GENOMIC DNA]</scope>
    <source>
        <strain evidence="2 3">F0195</strain>
    </source>
</reference>
<evidence type="ECO:0000256" key="1">
    <source>
        <dbReference type="SAM" id="MobiDB-lite"/>
    </source>
</evidence>
<dbReference type="InterPro" id="IPR043129">
    <property type="entry name" value="ATPase_NBD"/>
</dbReference>
<dbReference type="GO" id="GO:0006040">
    <property type="term" value="P:amino sugar metabolic process"/>
    <property type="evidence" value="ECO:0007669"/>
    <property type="project" value="InterPro"/>
</dbReference>
<dbReference type="Proteomes" id="UP000016638">
    <property type="component" value="Unassembled WGS sequence"/>
</dbReference>
<dbReference type="eggNOG" id="COG2377">
    <property type="taxonomic scope" value="Bacteria"/>
</dbReference>
<gene>
    <name evidence="2" type="ORF">HMPREF1316_0881</name>
</gene>
<sequence length="180" mass="18819">MSYDEGGAIAARGAVDHALLRELMAQPYFSLKPPKSAGRELFGTQAVARILATHPDVPGEDLVRTLTEFTAQSVAEACLRLVEPRVGGPIDRLVVGGGGAHNPVMVGEIARWLPHVEVLTQEDLGVSSDAKEAMAFAILGNETLHGRPSNVPSATGARSPAVLGTITPPPQGGPLPWHLG</sequence>
<proteinExistence type="predicted"/>
<dbReference type="GO" id="GO:0016301">
    <property type="term" value="F:kinase activity"/>
    <property type="evidence" value="ECO:0007669"/>
    <property type="project" value="UniProtKB-KW"/>
</dbReference>
<evidence type="ECO:0000313" key="3">
    <source>
        <dbReference type="Proteomes" id="UP000016638"/>
    </source>
</evidence>
<dbReference type="STRING" id="1125712.HMPREF1316_0881"/>
<dbReference type="PANTHER" id="PTHR30605">
    <property type="entry name" value="ANHYDRO-N-ACETYLMURAMIC ACID KINASE"/>
    <property type="match status" value="1"/>
</dbReference>
<dbReference type="GO" id="GO:0005524">
    <property type="term" value="F:ATP binding"/>
    <property type="evidence" value="ECO:0007669"/>
    <property type="project" value="InterPro"/>
</dbReference>
<dbReference type="Gene3D" id="3.30.420.40">
    <property type="match status" value="2"/>
</dbReference>
<keyword evidence="2" id="KW-0418">Kinase</keyword>
<dbReference type="GO" id="GO:0009254">
    <property type="term" value="P:peptidoglycan turnover"/>
    <property type="evidence" value="ECO:0007669"/>
    <property type="project" value="InterPro"/>
</dbReference>
<feature type="region of interest" description="Disordered" evidence="1">
    <location>
        <begin position="145"/>
        <end position="180"/>
    </location>
</feature>
<dbReference type="EMBL" id="AWEZ01000073">
    <property type="protein sequence ID" value="ERL05987.1"/>
    <property type="molecule type" value="Genomic_DNA"/>
</dbReference>
<protein>
    <submittedName>
        <fullName evidence="2">Anhydro-N-acetylmuramic acid kinase-like protein</fullName>
    </submittedName>
</protein>
<dbReference type="Pfam" id="PF03702">
    <property type="entry name" value="AnmK"/>
    <property type="match status" value="1"/>
</dbReference>
<dbReference type="PANTHER" id="PTHR30605:SF0">
    <property type="entry name" value="ANHYDRO-N-ACETYLMURAMIC ACID KINASE"/>
    <property type="match status" value="1"/>
</dbReference>
<organism evidence="2 3">
    <name type="scientific">Olsenella profusa F0195</name>
    <dbReference type="NCBI Taxonomy" id="1125712"/>
    <lineage>
        <taxon>Bacteria</taxon>
        <taxon>Bacillati</taxon>
        <taxon>Actinomycetota</taxon>
        <taxon>Coriobacteriia</taxon>
        <taxon>Coriobacteriales</taxon>
        <taxon>Atopobiaceae</taxon>
        <taxon>Olsenella</taxon>
    </lineage>
</organism>
<accession>U2US85</accession>
<dbReference type="RefSeq" id="WP_021727372.1">
    <property type="nucleotide sequence ID" value="NZ_AWEZ01000073.1"/>
</dbReference>
<dbReference type="PATRIC" id="fig|1125712.3.peg.2548"/>
<dbReference type="GO" id="GO:0016773">
    <property type="term" value="F:phosphotransferase activity, alcohol group as acceptor"/>
    <property type="evidence" value="ECO:0007669"/>
    <property type="project" value="InterPro"/>
</dbReference>
<dbReference type="InterPro" id="IPR005338">
    <property type="entry name" value="Anhydro_N_Ac-Mur_kinase"/>
</dbReference>
<evidence type="ECO:0000313" key="2">
    <source>
        <dbReference type="EMBL" id="ERL05987.1"/>
    </source>
</evidence>
<name>U2US85_9ACTN</name>
<dbReference type="AlphaFoldDB" id="U2US85"/>
<dbReference type="SUPFAM" id="SSF53067">
    <property type="entry name" value="Actin-like ATPase domain"/>
    <property type="match status" value="1"/>
</dbReference>
<keyword evidence="3" id="KW-1185">Reference proteome</keyword>